<evidence type="ECO:0000313" key="2">
    <source>
        <dbReference type="Proteomes" id="UP001066276"/>
    </source>
</evidence>
<gene>
    <name evidence="1" type="ORF">NDU88_006513</name>
</gene>
<keyword evidence="2" id="KW-1185">Reference proteome</keyword>
<dbReference type="EMBL" id="JANPWB010000006">
    <property type="protein sequence ID" value="KAJ1181305.1"/>
    <property type="molecule type" value="Genomic_DNA"/>
</dbReference>
<sequence>MPIRRGRSGAQTLLHAKALLATRRLSSCAAEALKSSASGSGPITPHAQVWPVSQPALRGDESVNRAGWQSFFKEAKEVTKSAGVC</sequence>
<protein>
    <submittedName>
        <fullName evidence="1">Uncharacterized protein</fullName>
    </submittedName>
</protein>
<proteinExistence type="predicted"/>
<dbReference type="AlphaFoldDB" id="A0AAV7TYL6"/>
<dbReference type="Proteomes" id="UP001066276">
    <property type="component" value="Chromosome 3_2"/>
</dbReference>
<organism evidence="1 2">
    <name type="scientific">Pleurodeles waltl</name>
    <name type="common">Iberian ribbed newt</name>
    <dbReference type="NCBI Taxonomy" id="8319"/>
    <lineage>
        <taxon>Eukaryota</taxon>
        <taxon>Metazoa</taxon>
        <taxon>Chordata</taxon>
        <taxon>Craniata</taxon>
        <taxon>Vertebrata</taxon>
        <taxon>Euteleostomi</taxon>
        <taxon>Amphibia</taxon>
        <taxon>Batrachia</taxon>
        <taxon>Caudata</taxon>
        <taxon>Salamandroidea</taxon>
        <taxon>Salamandridae</taxon>
        <taxon>Pleurodelinae</taxon>
        <taxon>Pleurodeles</taxon>
    </lineage>
</organism>
<name>A0AAV7TYL6_PLEWA</name>
<accession>A0AAV7TYL6</accession>
<comment type="caution">
    <text evidence="1">The sequence shown here is derived from an EMBL/GenBank/DDBJ whole genome shotgun (WGS) entry which is preliminary data.</text>
</comment>
<reference evidence="1" key="1">
    <citation type="journal article" date="2022" name="bioRxiv">
        <title>Sequencing and chromosome-scale assembly of the giantPleurodeles waltlgenome.</title>
        <authorList>
            <person name="Brown T."/>
            <person name="Elewa A."/>
            <person name="Iarovenko S."/>
            <person name="Subramanian E."/>
            <person name="Araus A.J."/>
            <person name="Petzold A."/>
            <person name="Susuki M."/>
            <person name="Suzuki K.-i.T."/>
            <person name="Hayashi T."/>
            <person name="Toyoda A."/>
            <person name="Oliveira C."/>
            <person name="Osipova E."/>
            <person name="Leigh N.D."/>
            <person name="Simon A."/>
            <person name="Yun M.H."/>
        </authorList>
    </citation>
    <scope>NUCLEOTIDE SEQUENCE</scope>
    <source>
        <strain evidence="1">20211129_DDA</strain>
        <tissue evidence="1">Liver</tissue>
    </source>
</reference>
<evidence type="ECO:0000313" key="1">
    <source>
        <dbReference type="EMBL" id="KAJ1181305.1"/>
    </source>
</evidence>